<dbReference type="Proteomes" id="UP000253094">
    <property type="component" value="Unassembled WGS sequence"/>
</dbReference>
<keyword evidence="2" id="KW-1185">Reference proteome</keyword>
<organism evidence="1 2">
    <name type="scientific">Sphaerisporangium album</name>
    <dbReference type="NCBI Taxonomy" id="509200"/>
    <lineage>
        <taxon>Bacteria</taxon>
        <taxon>Bacillati</taxon>
        <taxon>Actinomycetota</taxon>
        <taxon>Actinomycetes</taxon>
        <taxon>Streptosporangiales</taxon>
        <taxon>Streptosporangiaceae</taxon>
        <taxon>Sphaerisporangium</taxon>
    </lineage>
</organism>
<dbReference type="AlphaFoldDB" id="A0A367ENE3"/>
<evidence type="ECO:0008006" key="3">
    <source>
        <dbReference type="Google" id="ProtNLM"/>
    </source>
</evidence>
<dbReference type="RefSeq" id="WP_114033770.1">
    <property type="nucleotide sequence ID" value="NZ_QOIL01000034.1"/>
</dbReference>
<proteinExistence type="predicted"/>
<reference evidence="1 2" key="1">
    <citation type="submission" date="2018-06" db="EMBL/GenBank/DDBJ databases">
        <title>Sphaerisporangium craniellae sp. nov., isolated from a marine sponge in the South China Sea.</title>
        <authorList>
            <person name="Li L."/>
        </authorList>
    </citation>
    <scope>NUCLEOTIDE SEQUENCE [LARGE SCALE GENOMIC DNA]</scope>
    <source>
        <strain evidence="1 2">CCTCC AA 208026</strain>
    </source>
</reference>
<accession>A0A367ENE3</accession>
<dbReference type="OrthoDB" id="4183062at2"/>
<protein>
    <recommendedName>
        <fullName evidence="3">DUF3168 domain-containing protein</fullName>
    </recommendedName>
</protein>
<sequence>MTRAQVRDGIATFFGGPFDAGQRLYRGGPLHSYGLATVRSYFAKRVPDTDYTAGLEPGRAMGTVGVVHLGDAVERRTAIGGATGGWKARVYSVSLHLYHLATTPTAEQAQADLDELLEAAAALIHGDRTLGEVVLQAGESTNGIRFFLGQPAYGPGTEHIRTYASLTFDADVYIQA</sequence>
<gene>
    <name evidence="1" type="ORF">DQ384_38205</name>
</gene>
<dbReference type="EMBL" id="QOIL01000034">
    <property type="protein sequence ID" value="RCG19115.1"/>
    <property type="molecule type" value="Genomic_DNA"/>
</dbReference>
<comment type="caution">
    <text evidence="1">The sequence shown here is derived from an EMBL/GenBank/DDBJ whole genome shotgun (WGS) entry which is preliminary data.</text>
</comment>
<evidence type="ECO:0000313" key="1">
    <source>
        <dbReference type="EMBL" id="RCG19115.1"/>
    </source>
</evidence>
<evidence type="ECO:0000313" key="2">
    <source>
        <dbReference type="Proteomes" id="UP000253094"/>
    </source>
</evidence>
<name>A0A367ENE3_9ACTN</name>